<dbReference type="InterPro" id="IPR051796">
    <property type="entry name" value="ISF_SsuE-like"/>
</dbReference>
<dbReference type="RefSeq" id="WP_089226387.1">
    <property type="nucleotide sequence ID" value="NZ_FZOF01000015.1"/>
</dbReference>
<organism evidence="4 5">
    <name type="scientific">Actinacidiphila glaucinigra</name>
    <dbReference type="NCBI Taxonomy" id="235986"/>
    <lineage>
        <taxon>Bacteria</taxon>
        <taxon>Bacillati</taxon>
        <taxon>Actinomycetota</taxon>
        <taxon>Actinomycetes</taxon>
        <taxon>Kitasatosporales</taxon>
        <taxon>Streptomycetaceae</taxon>
        <taxon>Actinacidiphila</taxon>
    </lineage>
</organism>
<feature type="domain" description="NADPH-dependent FMN reductase-like" evidence="3">
    <location>
        <begin position="9"/>
        <end position="138"/>
    </location>
</feature>
<proteinExistence type="predicted"/>
<sequence>MSDSERSFLFLVGSSRADGNTETLARHAAERLPPTADRHWLRLGDLSLPLFEDRPREGEGPCPAPSGLAATLLQATLSATDIVVVSPLDWYGVSTATKLYLDHWSGWMRVPGLDFLERMRGKTLWSVTVHGGQDPATAAPLVGTLRHTADYAGMRWGGALLGHGSRPGDVLRDTAALGRAKTFFS</sequence>
<reference evidence="4 5" key="1">
    <citation type="submission" date="2017-06" db="EMBL/GenBank/DDBJ databases">
        <authorList>
            <person name="Kim H.J."/>
            <person name="Triplett B.A."/>
        </authorList>
    </citation>
    <scope>NUCLEOTIDE SEQUENCE [LARGE SCALE GENOMIC DNA]</scope>
    <source>
        <strain evidence="4 5">CGMCC 4.1858</strain>
    </source>
</reference>
<dbReference type="AlphaFoldDB" id="A0A239KBU6"/>
<keyword evidence="5" id="KW-1185">Reference proteome</keyword>
<accession>A0A239KBU6</accession>
<dbReference type="Proteomes" id="UP000198280">
    <property type="component" value="Unassembled WGS sequence"/>
</dbReference>
<dbReference type="Gene3D" id="3.40.50.360">
    <property type="match status" value="1"/>
</dbReference>
<evidence type="ECO:0000313" key="5">
    <source>
        <dbReference type="Proteomes" id="UP000198280"/>
    </source>
</evidence>
<keyword evidence="2" id="KW-0288">FMN</keyword>
<dbReference type="PANTHER" id="PTHR43278">
    <property type="entry name" value="NAD(P)H-DEPENDENT FMN-CONTAINING OXIDOREDUCTASE YWQN-RELATED"/>
    <property type="match status" value="1"/>
</dbReference>
<keyword evidence="1" id="KW-0285">Flavoprotein</keyword>
<dbReference type="GO" id="GO:0016491">
    <property type="term" value="F:oxidoreductase activity"/>
    <property type="evidence" value="ECO:0007669"/>
    <property type="project" value="InterPro"/>
</dbReference>
<dbReference type="SUPFAM" id="SSF52218">
    <property type="entry name" value="Flavoproteins"/>
    <property type="match status" value="1"/>
</dbReference>
<evidence type="ECO:0000256" key="2">
    <source>
        <dbReference type="ARBA" id="ARBA00022643"/>
    </source>
</evidence>
<dbReference type="OrthoDB" id="9805976at2"/>
<dbReference type="InterPro" id="IPR005025">
    <property type="entry name" value="FMN_Rdtase-like_dom"/>
</dbReference>
<evidence type="ECO:0000259" key="3">
    <source>
        <dbReference type="Pfam" id="PF03358"/>
    </source>
</evidence>
<evidence type="ECO:0000256" key="1">
    <source>
        <dbReference type="ARBA" id="ARBA00022630"/>
    </source>
</evidence>
<name>A0A239KBU6_9ACTN</name>
<protein>
    <submittedName>
        <fullName evidence="4">Multimeric flavodoxin WrbA</fullName>
    </submittedName>
</protein>
<dbReference type="Pfam" id="PF03358">
    <property type="entry name" value="FMN_red"/>
    <property type="match status" value="1"/>
</dbReference>
<evidence type="ECO:0000313" key="4">
    <source>
        <dbReference type="EMBL" id="SNT15545.1"/>
    </source>
</evidence>
<dbReference type="EMBL" id="FZOF01000015">
    <property type="protein sequence ID" value="SNT15545.1"/>
    <property type="molecule type" value="Genomic_DNA"/>
</dbReference>
<gene>
    <name evidence="4" type="ORF">SAMN05216252_115105</name>
</gene>
<dbReference type="PANTHER" id="PTHR43278:SF4">
    <property type="entry name" value="NAD(P)H-DEPENDENT FMN-CONTAINING OXIDOREDUCTASE YWQN-RELATED"/>
    <property type="match status" value="1"/>
</dbReference>
<dbReference type="InterPro" id="IPR029039">
    <property type="entry name" value="Flavoprotein-like_sf"/>
</dbReference>